<evidence type="ECO:0000313" key="2">
    <source>
        <dbReference type="Proteomes" id="UP000000322"/>
    </source>
</evidence>
<sequence>MPKTTFNVRYVAVNDQWTQHFNDSRARWNNTSGTGVSIGKTTTAAATMTASRYNESWYGLYSPSGVRGINRVFSIKINARTLSDNAGGNLTAWINSTSTHELGHALSLSDNPDTTKASLMKHSRNRTTVIKPQAYDISEVKRIY</sequence>
<proteinExistence type="predicted"/>
<accession>D1BJI7</accession>
<gene>
    <name evidence="1" type="ordered locus">Sked_02740</name>
</gene>
<protein>
    <recommendedName>
        <fullName evidence="3">Peptidase M10 metallopeptidase domain-containing protein</fullName>
    </recommendedName>
</protein>
<organism evidence="1 2">
    <name type="scientific">Sanguibacter keddieii (strain ATCC 51767 / DSM 10542 / NCFB 3025 / ST-74)</name>
    <dbReference type="NCBI Taxonomy" id="446469"/>
    <lineage>
        <taxon>Bacteria</taxon>
        <taxon>Bacillati</taxon>
        <taxon>Actinomycetota</taxon>
        <taxon>Actinomycetes</taxon>
        <taxon>Micrococcales</taxon>
        <taxon>Sanguibacteraceae</taxon>
        <taxon>Sanguibacter</taxon>
    </lineage>
</organism>
<keyword evidence="2" id="KW-1185">Reference proteome</keyword>
<dbReference type="Proteomes" id="UP000000322">
    <property type="component" value="Chromosome"/>
</dbReference>
<dbReference type="EMBL" id="CP001819">
    <property type="protein sequence ID" value="ACZ20243.1"/>
    <property type="molecule type" value="Genomic_DNA"/>
</dbReference>
<name>D1BJI7_SANKS</name>
<dbReference type="Gene3D" id="3.40.390.10">
    <property type="entry name" value="Collagenase (Catalytic Domain)"/>
    <property type="match status" value="1"/>
</dbReference>
<evidence type="ECO:0008006" key="3">
    <source>
        <dbReference type="Google" id="ProtNLM"/>
    </source>
</evidence>
<dbReference type="SUPFAM" id="SSF55486">
    <property type="entry name" value="Metalloproteases ('zincins'), catalytic domain"/>
    <property type="match status" value="1"/>
</dbReference>
<dbReference type="KEGG" id="ske:Sked_02740"/>
<dbReference type="InterPro" id="IPR024079">
    <property type="entry name" value="MetalloPept_cat_dom_sf"/>
</dbReference>
<dbReference type="RefSeq" id="WP_012865312.1">
    <property type="nucleotide sequence ID" value="NC_013521.1"/>
</dbReference>
<dbReference type="eggNOG" id="ENOG503234V">
    <property type="taxonomic scope" value="Bacteria"/>
</dbReference>
<dbReference type="GO" id="GO:0008237">
    <property type="term" value="F:metallopeptidase activity"/>
    <property type="evidence" value="ECO:0007669"/>
    <property type="project" value="InterPro"/>
</dbReference>
<reference evidence="1 2" key="1">
    <citation type="journal article" date="2009" name="Stand. Genomic Sci.">
        <title>Complete genome sequence of Sanguibacter keddieii type strain (ST-74).</title>
        <authorList>
            <person name="Ivanova N."/>
            <person name="Sikorski J."/>
            <person name="Sims D."/>
            <person name="Brettin T."/>
            <person name="Detter J.C."/>
            <person name="Han C."/>
            <person name="Lapidus A."/>
            <person name="Copeland A."/>
            <person name="Glavina Del Rio T."/>
            <person name="Nolan M."/>
            <person name="Chen F."/>
            <person name="Lucas S."/>
            <person name="Tice H."/>
            <person name="Cheng J.F."/>
            <person name="Bruce D."/>
            <person name="Goodwin L."/>
            <person name="Pitluck S."/>
            <person name="Pati A."/>
            <person name="Mavromatis K."/>
            <person name="Chen A."/>
            <person name="Palaniappan K."/>
            <person name="D'haeseleer P."/>
            <person name="Chain P."/>
            <person name="Bristow J."/>
            <person name="Eisen J.A."/>
            <person name="Markowitz V."/>
            <person name="Hugenholtz P."/>
            <person name="Goker M."/>
            <person name="Pukall R."/>
            <person name="Klenk H.P."/>
            <person name="Kyrpides N.C."/>
        </authorList>
    </citation>
    <scope>NUCLEOTIDE SEQUENCE [LARGE SCALE GENOMIC DNA]</scope>
    <source>
        <strain evidence="2">ATCC 51767 / DSM 10542 / NCFB 3025 / ST-74</strain>
    </source>
</reference>
<dbReference type="HOGENOM" id="CLU_1795140_0_0_11"/>
<dbReference type="AlphaFoldDB" id="D1BJI7"/>
<evidence type="ECO:0000313" key="1">
    <source>
        <dbReference type="EMBL" id="ACZ20243.1"/>
    </source>
</evidence>
<dbReference type="OrthoDB" id="2640398at2"/>